<keyword evidence="2" id="KW-0732">Signal</keyword>
<dbReference type="OrthoDB" id="3676216at2"/>
<sequence>MHGRSLRLAAMLLACALPALAAAPAGADAPPTDGHAVGHAGTAFGLARVLSSSIPDDSILTELDDERSIDRLLATDNGVGLTSARANSTSSARFERAMAQAAPHGSSSEGASTVPRPVPGTLLQTALEDNEEPLTGDIEASEPPSAVLAQIGEMEGSVHARWSEATGPCVDPIAEADLEAESVALGNAVLTLPDIPFRDLDAAFPDGYEPEGTLATLGGLLAGAEPQDEVAGSLVSMPDGLSSRSRVTLSEPDDGADTSAVTSTSTLEGEDIGILAGSPVGLDLDVTREPELTATSTGNAETSEIDYRAPEIEGSFEEEPLFELDEDDPRIDIPIGVPVEGFEDLSAHDDLGDLPIVGGVAASEDGEALPLPSEADEHVTDLFILRLSIAGLDERTQNDDLPFPGHHLGASARLLDVQLLPTEALAEALLEQDIDPPSTLAQHTLGEQVASAYAPEGGVVCAPTDPSAVPSDEIAQLAGPAYAATPISLGGAAAVLVGVALVTAAGRRGPGIDRVPTPQPRAGGED</sequence>
<evidence type="ECO:0000256" key="2">
    <source>
        <dbReference type="SAM" id="SignalP"/>
    </source>
</evidence>
<gene>
    <name evidence="3" type="ORF">SAMN06265360_112100</name>
</gene>
<protein>
    <submittedName>
        <fullName evidence="3">Uncharacterized protein</fullName>
    </submittedName>
</protein>
<evidence type="ECO:0000256" key="1">
    <source>
        <dbReference type="SAM" id="MobiDB-lite"/>
    </source>
</evidence>
<feature type="compositionally biased region" description="Low complexity" evidence="1">
    <location>
        <begin position="82"/>
        <end position="92"/>
    </location>
</feature>
<evidence type="ECO:0000313" key="4">
    <source>
        <dbReference type="Proteomes" id="UP000198348"/>
    </source>
</evidence>
<keyword evidence="4" id="KW-1185">Reference proteome</keyword>
<name>A0A238XVM3_9PSEU</name>
<proteinExistence type="predicted"/>
<accession>A0A238XVM3</accession>
<feature type="chain" id="PRO_5012353535" evidence="2">
    <location>
        <begin position="22"/>
        <end position="526"/>
    </location>
</feature>
<evidence type="ECO:0000313" key="3">
    <source>
        <dbReference type="EMBL" id="SNR62483.1"/>
    </source>
</evidence>
<feature type="region of interest" description="Disordered" evidence="1">
    <location>
        <begin position="81"/>
        <end position="119"/>
    </location>
</feature>
<dbReference type="AlphaFoldDB" id="A0A238XVM3"/>
<organism evidence="3 4">
    <name type="scientific">Haloechinothrix alba</name>
    <dbReference type="NCBI Taxonomy" id="664784"/>
    <lineage>
        <taxon>Bacteria</taxon>
        <taxon>Bacillati</taxon>
        <taxon>Actinomycetota</taxon>
        <taxon>Actinomycetes</taxon>
        <taxon>Pseudonocardiales</taxon>
        <taxon>Pseudonocardiaceae</taxon>
        <taxon>Haloechinothrix</taxon>
    </lineage>
</organism>
<feature type="signal peptide" evidence="2">
    <location>
        <begin position="1"/>
        <end position="21"/>
    </location>
</feature>
<reference evidence="3 4" key="1">
    <citation type="submission" date="2017-06" db="EMBL/GenBank/DDBJ databases">
        <authorList>
            <person name="Kim H.J."/>
            <person name="Triplett B.A."/>
        </authorList>
    </citation>
    <scope>NUCLEOTIDE SEQUENCE [LARGE SCALE GENOMIC DNA]</scope>
    <source>
        <strain evidence="3 4">DSM 45207</strain>
    </source>
</reference>
<dbReference type="Proteomes" id="UP000198348">
    <property type="component" value="Unassembled WGS sequence"/>
</dbReference>
<feature type="region of interest" description="Disordered" evidence="1">
    <location>
        <begin position="235"/>
        <end position="273"/>
    </location>
</feature>
<dbReference type="RefSeq" id="WP_141134674.1">
    <property type="nucleotide sequence ID" value="NZ_FZNW01000012.1"/>
</dbReference>
<dbReference type="EMBL" id="FZNW01000012">
    <property type="protein sequence ID" value="SNR62483.1"/>
    <property type="molecule type" value="Genomic_DNA"/>
</dbReference>